<feature type="short sequence motif" description="Q motif" evidence="6">
    <location>
        <begin position="2"/>
        <end position="30"/>
    </location>
</feature>
<dbReference type="GO" id="GO:0016787">
    <property type="term" value="F:hydrolase activity"/>
    <property type="evidence" value="ECO:0007669"/>
    <property type="project" value="UniProtKB-KW"/>
</dbReference>
<keyword evidence="4 7" id="KW-0067">ATP-binding</keyword>
<dbReference type="CDD" id="cd18787">
    <property type="entry name" value="SF2_C_DEAD"/>
    <property type="match status" value="1"/>
</dbReference>
<evidence type="ECO:0000259" key="11">
    <source>
        <dbReference type="PROSITE" id="PS51194"/>
    </source>
</evidence>
<dbReference type="InterPro" id="IPR014001">
    <property type="entry name" value="Helicase_ATP-bd"/>
</dbReference>
<evidence type="ECO:0000256" key="5">
    <source>
        <dbReference type="ARBA" id="ARBA00022884"/>
    </source>
</evidence>
<evidence type="ECO:0000256" key="1">
    <source>
        <dbReference type="ARBA" id="ARBA00022741"/>
    </source>
</evidence>
<dbReference type="SMART" id="SM00490">
    <property type="entry name" value="HELICc"/>
    <property type="match status" value="1"/>
</dbReference>
<dbReference type="AlphaFoldDB" id="D8UCP4"/>
<dbReference type="Proteomes" id="UP000001058">
    <property type="component" value="Unassembled WGS sequence"/>
</dbReference>
<protein>
    <recommendedName>
        <fullName evidence="8">ATP-dependent RNA helicase</fullName>
        <ecNumber evidence="8">3.6.4.13</ecNumber>
    </recommendedName>
</protein>
<dbReference type="Gene3D" id="3.40.50.300">
    <property type="entry name" value="P-loop containing nucleotide triphosphate hydrolases"/>
    <property type="match status" value="2"/>
</dbReference>
<feature type="region of interest" description="Disordered" evidence="9">
    <location>
        <begin position="76"/>
        <end position="166"/>
    </location>
</feature>
<dbReference type="PANTHER" id="PTHR24031">
    <property type="entry name" value="RNA HELICASE"/>
    <property type="match status" value="1"/>
</dbReference>
<feature type="domain" description="DEAD-box RNA helicase Q" evidence="12">
    <location>
        <begin position="2"/>
        <end position="30"/>
    </location>
</feature>
<evidence type="ECO:0000256" key="8">
    <source>
        <dbReference type="RuleBase" id="RU365068"/>
    </source>
</evidence>
<dbReference type="PROSITE" id="PS51194">
    <property type="entry name" value="HELICASE_CTER"/>
    <property type="match status" value="1"/>
</dbReference>
<comment type="catalytic activity">
    <reaction evidence="8">
        <text>ATP + H2O = ADP + phosphate + H(+)</text>
        <dbReference type="Rhea" id="RHEA:13065"/>
        <dbReference type="ChEBI" id="CHEBI:15377"/>
        <dbReference type="ChEBI" id="CHEBI:15378"/>
        <dbReference type="ChEBI" id="CHEBI:30616"/>
        <dbReference type="ChEBI" id="CHEBI:43474"/>
        <dbReference type="ChEBI" id="CHEBI:456216"/>
        <dbReference type="EC" id="3.6.4.13"/>
    </reaction>
</comment>
<sequence>LSAWAEFELHPDVLAGLAACGFTSPTPIQRECLHPAIRARVDIIGAAQTGSGKTLAFGLPIMHKLAAERAAAAAADMDMEAGSMEEEGQGEEGGTSGGVAKEELEEEEEAGMEKHARRQSQRQQQQRQQKAQRLQLQREKRGVVETPKQRGKQLQRQVPMGPAPQPGPLRALILTPTRELALQVCSHLQVIGRVCGVRVAAIVGGISDVKQARLLAARPAVLVATPGRLWDLIPPSTDRHGPRAAAHLADLTHLSFLVLDEADRMVAQGHYKQQQQQQQRGKKHLLQTFVFSATLTLPLFLKKRLRRGGGGAGGGAATLESLMDRVPFRTSPPPRVVDLTPQRRLADRVAEAAVNCLDTERDEVLYYLLAVHPGRTLVFANAVSAIRRVAALLKALGLPALALHAQQQQRQRLKALDRFRSQPQSVLVATDVAARGLDIPGVTTVVHYQLPASADTYIHRCGRTARGLEGDGISIALVSPAEAARFAGLGRVLGR</sequence>
<dbReference type="EC" id="3.6.4.13" evidence="8"/>
<comment type="similarity">
    <text evidence="7">Belongs to the DEAD box helicase family.</text>
</comment>
<dbReference type="OrthoDB" id="4310724at2759"/>
<dbReference type="GO" id="GO:0005524">
    <property type="term" value="F:ATP binding"/>
    <property type="evidence" value="ECO:0007669"/>
    <property type="project" value="UniProtKB-UniRule"/>
</dbReference>
<dbReference type="SUPFAM" id="SSF52540">
    <property type="entry name" value="P-loop containing nucleoside triphosphate hydrolases"/>
    <property type="match status" value="2"/>
</dbReference>
<feature type="non-terminal residue" evidence="13">
    <location>
        <position position="1"/>
    </location>
</feature>
<proteinExistence type="inferred from homology"/>
<dbReference type="InterPro" id="IPR027417">
    <property type="entry name" value="P-loop_NTPase"/>
</dbReference>
<evidence type="ECO:0000259" key="10">
    <source>
        <dbReference type="PROSITE" id="PS51192"/>
    </source>
</evidence>
<evidence type="ECO:0000313" key="14">
    <source>
        <dbReference type="Proteomes" id="UP000001058"/>
    </source>
</evidence>
<dbReference type="InterPro" id="IPR000629">
    <property type="entry name" value="RNA-helicase_DEAD-box_CS"/>
</dbReference>
<dbReference type="STRING" id="3068.D8UCP4"/>
<dbReference type="eggNOG" id="KOG0347">
    <property type="taxonomic scope" value="Eukaryota"/>
</dbReference>
<evidence type="ECO:0000256" key="2">
    <source>
        <dbReference type="ARBA" id="ARBA00022801"/>
    </source>
</evidence>
<dbReference type="GO" id="GO:0003723">
    <property type="term" value="F:RNA binding"/>
    <property type="evidence" value="ECO:0007669"/>
    <property type="project" value="UniProtKB-UniRule"/>
</dbReference>
<evidence type="ECO:0000259" key="12">
    <source>
        <dbReference type="PROSITE" id="PS51195"/>
    </source>
</evidence>
<feature type="compositionally biased region" description="Acidic residues" evidence="9">
    <location>
        <begin position="77"/>
        <end position="90"/>
    </location>
</feature>
<dbReference type="InParanoid" id="D8UCP4"/>
<dbReference type="GeneID" id="9619547"/>
<keyword evidence="3 7" id="KW-0347">Helicase</keyword>
<name>D8UCP4_VOLCA</name>
<dbReference type="EMBL" id="GL378381">
    <property type="protein sequence ID" value="EFJ42527.1"/>
    <property type="molecule type" value="Genomic_DNA"/>
</dbReference>
<evidence type="ECO:0000256" key="4">
    <source>
        <dbReference type="ARBA" id="ARBA00022840"/>
    </source>
</evidence>
<dbReference type="GO" id="GO:0003724">
    <property type="term" value="F:RNA helicase activity"/>
    <property type="evidence" value="ECO:0007669"/>
    <property type="project" value="UniProtKB-EC"/>
</dbReference>
<evidence type="ECO:0000256" key="9">
    <source>
        <dbReference type="SAM" id="MobiDB-lite"/>
    </source>
</evidence>
<dbReference type="RefSeq" id="XP_002956383.1">
    <property type="nucleotide sequence ID" value="XM_002956337.1"/>
</dbReference>
<keyword evidence="5 8" id="KW-0694">RNA-binding</keyword>
<dbReference type="SMART" id="SM00487">
    <property type="entry name" value="DEXDc"/>
    <property type="match status" value="1"/>
</dbReference>
<reference evidence="13 14" key="1">
    <citation type="journal article" date="2010" name="Science">
        <title>Genomic analysis of organismal complexity in the multicellular green alga Volvox carteri.</title>
        <authorList>
            <person name="Prochnik S.E."/>
            <person name="Umen J."/>
            <person name="Nedelcu A.M."/>
            <person name="Hallmann A."/>
            <person name="Miller S.M."/>
            <person name="Nishii I."/>
            <person name="Ferris P."/>
            <person name="Kuo A."/>
            <person name="Mitros T."/>
            <person name="Fritz-Laylin L.K."/>
            <person name="Hellsten U."/>
            <person name="Chapman J."/>
            <person name="Simakov O."/>
            <person name="Rensing S.A."/>
            <person name="Terry A."/>
            <person name="Pangilinan J."/>
            <person name="Kapitonov V."/>
            <person name="Jurka J."/>
            <person name="Salamov A."/>
            <person name="Shapiro H."/>
            <person name="Schmutz J."/>
            <person name="Grimwood J."/>
            <person name="Lindquist E."/>
            <person name="Lucas S."/>
            <person name="Grigoriev I.V."/>
            <person name="Schmitt R."/>
            <person name="Kirk D."/>
            <person name="Rokhsar D.S."/>
        </authorList>
    </citation>
    <scope>NUCLEOTIDE SEQUENCE [LARGE SCALE GENOMIC DNA]</scope>
    <source>
        <strain evidence="14">f. Nagariensis / Eve</strain>
    </source>
</reference>
<evidence type="ECO:0000256" key="6">
    <source>
        <dbReference type="PROSITE-ProRule" id="PRU00552"/>
    </source>
</evidence>
<dbReference type="InterPro" id="IPR001650">
    <property type="entry name" value="Helicase_C-like"/>
</dbReference>
<comment type="domain">
    <text evidence="8">The Q motif is unique to and characteristic of the DEAD box family of RNA helicases and controls ATP binding and hydrolysis.</text>
</comment>
<dbReference type="PROSITE" id="PS00039">
    <property type="entry name" value="DEAD_ATP_HELICASE"/>
    <property type="match status" value="1"/>
</dbReference>
<feature type="compositionally biased region" description="Low complexity" evidence="9">
    <location>
        <begin position="121"/>
        <end position="135"/>
    </location>
</feature>
<dbReference type="FunCoup" id="D8UCP4">
    <property type="interactions" value="1820"/>
</dbReference>
<feature type="domain" description="Helicase ATP-binding" evidence="10">
    <location>
        <begin position="34"/>
        <end position="296"/>
    </location>
</feature>
<accession>D8UCP4</accession>
<evidence type="ECO:0000256" key="7">
    <source>
        <dbReference type="RuleBase" id="RU000492"/>
    </source>
</evidence>
<keyword evidence="14" id="KW-1185">Reference proteome</keyword>
<feature type="non-terminal residue" evidence="13">
    <location>
        <position position="495"/>
    </location>
</feature>
<feature type="domain" description="Helicase C-terminal" evidence="11">
    <location>
        <begin position="363"/>
        <end position="495"/>
    </location>
</feature>
<comment type="function">
    <text evidence="8">RNA helicase.</text>
</comment>
<keyword evidence="1 7" id="KW-0547">Nucleotide-binding</keyword>
<dbReference type="PROSITE" id="PS51195">
    <property type="entry name" value="Q_MOTIF"/>
    <property type="match status" value="1"/>
</dbReference>
<dbReference type="PROSITE" id="PS51192">
    <property type="entry name" value="HELICASE_ATP_BIND_1"/>
    <property type="match status" value="1"/>
</dbReference>
<dbReference type="Pfam" id="PF00270">
    <property type="entry name" value="DEAD"/>
    <property type="match status" value="1"/>
</dbReference>
<dbReference type="InterPro" id="IPR014014">
    <property type="entry name" value="RNA_helicase_DEAD_Q_motif"/>
</dbReference>
<evidence type="ECO:0000256" key="3">
    <source>
        <dbReference type="ARBA" id="ARBA00022806"/>
    </source>
</evidence>
<dbReference type="KEGG" id="vcn:VOLCADRAFT_31081"/>
<keyword evidence="2 7" id="KW-0378">Hydrolase</keyword>
<dbReference type="Pfam" id="PF00271">
    <property type="entry name" value="Helicase_C"/>
    <property type="match status" value="1"/>
</dbReference>
<dbReference type="InterPro" id="IPR011545">
    <property type="entry name" value="DEAD/DEAH_box_helicase_dom"/>
</dbReference>
<gene>
    <name evidence="13" type="ORF">VOLCADRAFT_31081</name>
</gene>
<evidence type="ECO:0000313" key="13">
    <source>
        <dbReference type="EMBL" id="EFJ42527.1"/>
    </source>
</evidence>
<organism evidence="14">
    <name type="scientific">Volvox carteri f. nagariensis</name>
    <dbReference type="NCBI Taxonomy" id="3068"/>
    <lineage>
        <taxon>Eukaryota</taxon>
        <taxon>Viridiplantae</taxon>
        <taxon>Chlorophyta</taxon>
        <taxon>core chlorophytes</taxon>
        <taxon>Chlorophyceae</taxon>
        <taxon>CS clade</taxon>
        <taxon>Chlamydomonadales</taxon>
        <taxon>Volvocaceae</taxon>
        <taxon>Volvox</taxon>
    </lineage>
</organism>